<evidence type="ECO:0000256" key="3">
    <source>
        <dbReference type="PROSITE-ProRule" id="PRU00175"/>
    </source>
</evidence>
<feature type="domain" description="RING-type" evidence="4">
    <location>
        <begin position="17"/>
        <end position="54"/>
    </location>
</feature>
<reference evidence="7" key="1">
    <citation type="submission" date="2012-12" db="EMBL/GenBank/DDBJ databases">
        <authorList>
            <person name="Hellsten U."/>
            <person name="Grimwood J."/>
            <person name="Chapman J.A."/>
            <person name="Shapiro H."/>
            <person name="Aerts A."/>
            <person name="Otillar R.P."/>
            <person name="Terry A.Y."/>
            <person name="Boore J.L."/>
            <person name="Simakov O."/>
            <person name="Marletaz F."/>
            <person name="Cho S.-J."/>
            <person name="Edsinger-Gonzales E."/>
            <person name="Havlak P."/>
            <person name="Kuo D.-H."/>
            <person name="Larsson T."/>
            <person name="Lv J."/>
            <person name="Arendt D."/>
            <person name="Savage R."/>
            <person name="Osoegawa K."/>
            <person name="de Jong P."/>
            <person name="Lindberg D.R."/>
            <person name="Seaver E.C."/>
            <person name="Weisblat D.A."/>
            <person name="Putnam N.H."/>
            <person name="Grigoriev I.V."/>
            <person name="Rokhsar D.S."/>
        </authorList>
    </citation>
    <scope>NUCLEOTIDE SEQUENCE</scope>
    <source>
        <strain evidence="7">I ESC-2004</strain>
    </source>
</reference>
<dbReference type="HOGENOM" id="CLU_2544790_0_0_1"/>
<sequence length="83" mass="9062">MDPDMKHLFSAGSGYTCCKCLSPASSPCRAACGHIACMKCWKQTIPEKHACPECGQTTKFRQLKRLYFNSGPLNNAPPATNLP</sequence>
<dbReference type="EnsemblMetazoa" id="CapteT226280">
    <property type="protein sequence ID" value="CapteP226280"/>
    <property type="gene ID" value="CapteG226280"/>
</dbReference>
<dbReference type="EMBL" id="KB309137">
    <property type="protein sequence ID" value="ELT95436.1"/>
    <property type="molecule type" value="Genomic_DNA"/>
</dbReference>
<dbReference type="Gene3D" id="3.30.40.10">
    <property type="entry name" value="Zinc/RING finger domain, C3HC4 (zinc finger)"/>
    <property type="match status" value="1"/>
</dbReference>
<dbReference type="EMBL" id="AMQN01002421">
    <property type="status" value="NOT_ANNOTATED_CDS"/>
    <property type="molecule type" value="Genomic_DNA"/>
</dbReference>
<dbReference type="STRING" id="283909.R7TVE5"/>
<evidence type="ECO:0000256" key="1">
    <source>
        <dbReference type="ARBA" id="ARBA00022771"/>
    </source>
</evidence>
<name>R7TVE5_CAPTE</name>
<evidence type="ECO:0000259" key="4">
    <source>
        <dbReference type="PROSITE" id="PS50089"/>
    </source>
</evidence>
<evidence type="ECO:0000313" key="6">
    <source>
        <dbReference type="EnsemblMetazoa" id="CapteP226280"/>
    </source>
</evidence>
<dbReference type="InterPro" id="IPR013083">
    <property type="entry name" value="Znf_RING/FYVE/PHD"/>
</dbReference>
<dbReference type="GO" id="GO:0008270">
    <property type="term" value="F:zinc ion binding"/>
    <property type="evidence" value="ECO:0007669"/>
    <property type="project" value="UniProtKB-KW"/>
</dbReference>
<proteinExistence type="predicted"/>
<dbReference type="InterPro" id="IPR001841">
    <property type="entry name" value="Znf_RING"/>
</dbReference>
<dbReference type="SUPFAM" id="SSF57850">
    <property type="entry name" value="RING/U-box"/>
    <property type="match status" value="1"/>
</dbReference>
<accession>R7TVE5</accession>
<keyword evidence="1 3" id="KW-0479">Metal-binding</keyword>
<evidence type="ECO:0000256" key="2">
    <source>
        <dbReference type="ARBA" id="ARBA00022833"/>
    </source>
</evidence>
<keyword evidence="1 3" id="KW-0863">Zinc-finger</keyword>
<dbReference type="PROSITE" id="PS50089">
    <property type="entry name" value="ZF_RING_2"/>
    <property type="match status" value="1"/>
</dbReference>
<organism evidence="5">
    <name type="scientific">Capitella teleta</name>
    <name type="common">Polychaete worm</name>
    <dbReference type="NCBI Taxonomy" id="283909"/>
    <lineage>
        <taxon>Eukaryota</taxon>
        <taxon>Metazoa</taxon>
        <taxon>Spiralia</taxon>
        <taxon>Lophotrochozoa</taxon>
        <taxon>Annelida</taxon>
        <taxon>Polychaeta</taxon>
        <taxon>Sedentaria</taxon>
        <taxon>Scolecida</taxon>
        <taxon>Capitellidae</taxon>
        <taxon>Capitella</taxon>
    </lineage>
</organism>
<reference evidence="6" key="3">
    <citation type="submission" date="2015-06" db="UniProtKB">
        <authorList>
            <consortium name="EnsemblMetazoa"/>
        </authorList>
    </citation>
    <scope>IDENTIFICATION</scope>
</reference>
<gene>
    <name evidence="5" type="ORF">CAPTEDRAFT_226280</name>
</gene>
<evidence type="ECO:0000313" key="7">
    <source>
        <dbReference type="Proteomes" id="UP000014760"/>
    </source>
</evidence>
<dbReference type="Proteomes" id="UP000014760">
    <property type="component" value="Unassembled WGS sequence"/>
</dbReference>
<evidence type="ECO:0000313" key="5">
    <source>
        <dbReference type="EMBL" id="ELT95436.1"/>
    </source>
</evidence>
<keyword evidence="2" id="KW-0862">Zinc</keyword>
<dbReference type="AlphaFoldDB" id="R7TVE5"/>
<keyword evidence="7" id="KW-1185">Reference proteome</keyword>
<reference evidence="5 7" key="2">
    <citation type="journal article" date="2013" name="Nature">
        <title>Insights into bilaterian evolution from three spiralian genomes.</title>
        <authorList>
            <person name="Simakov O."/>
            <person name="Marletaz F."/>
            <person name="Cho S.J."/>
            <person name="Edsinger-Gonzales E."/>
            <person name="Havlak P."/>
            <person name="Hellsten U."/>
            <person name="Kuo D.H."/>
            <person name="Larsson T."/>
            <person name="Lv J."/>
            <person name="Arendt D."/>
            <person name="Savage R."/>
            <person name="Osoegawa K."/>
            <person name="de Jong P."/>
            <person name="Grimwood J."/>
            <person name="Chapman J.A."/>
            <person name="Shapiro H."/>
            <person name="Aerts A."/>
            <person name="Otillar R.P."/>
            <person name="Terry A.Y."/>
            <person name="Boore J.L."/>
            <person name="Grigoriev I.V."/>
            <person name="Lindberg D.R."/>
            <person name="Seaver E.C."/>
            <person name="Weisblat D.A."/>
            <person name="Putnam N.H."/>
            <person name="Rokhsar D.S."/>
        </authorList>
    </citation>
    <scope>NUCLEOTIDE SEQUENCE</scope>
    <source>
        <strain evidence="5 7">I ESC-2004</strain>
    </source>
</reference>
<protein>
    <recommendedName>
        <fullName evidence="4">RING-type domain-containing protein</fullName>
    </recommendedName>
</protein>